<evidence type="ECO:0000256" key="1">
    <source>
        <dbReference type="PROSITE-ProRule" id="PRU00047"/>
    </source>
</evidence>
<accession>A0A699JY75</accession>
<comment type="caution">
    <text evidence="4">The sequence shown here is derived from an EMBL/GenBank/DDBJ whole genome shotgun (WGS) entry which is preliminary data.</text>
</comment>
<proteinExistence type="predicted"/>
<dbReference type="PROSITE" id="PS50158">
    <property type="entry name" value="ZF_CCHC"/>
    <property type="match status" value="1"/>
</dbReference>
<feature type="domain" description="CCHC-type" evidence="3">
    <location>
        <begin position="269"/>
        <end position="285"/>
    </location>
</feature>
<dbReference type="InterPro" id="IPR036875">
    <property type="entry name" value="Znf_CCHC_sf"/>
</dbReference>
<organism evidence="4">
    <name type="scientific">Tanacetum cinerariifolium</name>
    <name type="common">Dalmatian daisy</name>
    <name type="synonym">Chrysanthemum cinerariifolium</name>
    <dbReference type="NCBI Taxonomy" id="118510"/>
    <lineage>
        <taxon>Eukaryota</taxon>
        <taxon>Viridiplantae</taxon>
        <taxon>Streptophyta</taxon>
        <taxon>Embryophyta</taxon>
        <taxon>Tracheophyta</taxon>
        <taxon>Spermatophyta</taxon>
        <taxon>Magnoliopsida</taxon>
        <taxon>eudicotyledons</taxon>
        <taxon>Gunneridae</taxon>
        <taxon>Pentapetalae</taxon>
        <taxon>asterids</taxon>
        <taxon>campanulids</taxon>
        <taxon>Asterales</taxon>
        <taxon>Asteraceae</taxon>
        <taxon>Asteroideae</taxon>
        <taxon>Anthemideae</taxon>
        <taxon>Anthemidinae</taxon>
        <taxon>Tanacetum</taxon>
    </lineage>
</organism>
<evidence type="ECO:0000256" key="2">
    <source>
        <dbReference type="SAM" id="MobiDB-lite"/>
    </source>
</evidence>
<keyword evidence="1" id="KW-0863">Zinc-finger</keyword>
<gene>
    <name evidence="4" type="ORF">Tci_632763</name>
</gene>
<sequence length="350" mass="39130">MPPKRTSTSAAPAMTQATIKQLVADSVTATLEAQAATMASTDNLNRDTRPRENLIAKRGNYKEFISCQPFYFNGMEGTVGLIRWFERAESVFSRSNCVEENKVTFATGNDLKTYIRRFQELAVLCPNMVPNTEKLMEVIIGGLPQSIEGTVTASKPQTLEEAINISQSLIDQMINRGSMHGTSDHKRKFNDIRNSNNNNNNYPNNRVNNYQNNRNNNSNRNNDYCQQQNRMPKTFRACAATPTENSGYTGNHLLCKKCTLHHSGPCTVKCQTCNRVGHLTRNCRNKGPTIGSKQQPVLVICHACREKGHYNYQCSKANNNAHGIALAERQECSPRPEHSHGYVPSKPTSS</sequence>
<protein>
    <recommendedName>
        <fullName evidence="3">CCHC-type domain-containing protein</fullName>
    </recommendedName>
</protein>
<dbReference type="SUPFAM" id="SSF57756">
    <property type="entry name" value="Retrovirus zinc finger-like domains"/>
    <property type="match status" value="1"/>
</dbReference>
<evidence type="ECO:0000313" key="4">
    <source>
        <dbReference type="EMBL" id="GFA60791.1"/>
    </source>
</evidence>
<dbReference type="InterPro" id="IPR001878">
    <property type="entry name" value="Znf_CCHC"/>
</dbReference>
<evidence type="ECO:0000259" key="3">
    <source>
        <dbReference type="PROSITE" id="PS50158"/>
    </source>
</evidence>
<dbReference type="EMBL" id="BKCJ010454246">
    <property type="protein sequence ID" value="GFA60791.1"/>
    <property type="molecule type" value="Genomic_DNA"/>
</dbReference>
<name>A0A699JY75_TANCI</name>
<keyword evidence="1" id="KW-0479">Metal-binding</keyword>
<keyword evidence="1" id="KW-0862">Zinc</keyword>
<dbReference type="GO" id="GO:0008270">
    <property type="term" value="F:zinc ion binding"/>
    <property type="evidence" value="ECO:0007669"/>
    <property type="project" value="UniProtKB-KW"/>
</dbReference>
<dbReference type="AlphaFoldDB" id="A0A699JY75"/>
<feature type="compositionally biased region" description="Low complexity" evidence="2">
    <location>
        <begin position="193"/>
        <end position="222"/>
    </location>
</feature>
<dbReference type="GO" id="GO:0003676">
    <property type="term" value="F:nucleic acid binding"/>
    <property type="evidence" value="ECO:0007669"/>
    <property type="project" value="InterPro"/>
</dbReference>
<dbReference type="SMART" id="SM00343">
    <property type="entry name" value="ZnF_C2HC"/>
    <property type="match status" value="2"/>
</dbReference>
<feature type="region of interest" description="Disordered" evidence="2">
    <location>
        <begin position="177"/>
        <end position="225"/>
    </location>
</feature>
<reference evidence="4" key="1">
    <citation type="journal article" date="2019" name="Sci. Rep.">
        <title>Draft genome of Tanacetum cinerariifolium, the natural source of mosquito coil.</title>
        <authorList>
            <person name="Yamashiro T."/>
            <person name="Shiraishi A."/>
            <person name="Satake H."/>
            <person name="Nakayama K."/>
        </authorList>
    </citation>
    <scope>NUCLEOTIDE SEQUENCE</scope>
</reference>
<dbReference type="Gene3D" id="4.10.60.10">
    <property type="entry name" value="Zinc finger, CCHC-type"/>
    <property type="match status" value="1"/>
</dbReference>